<organism evidence="1 2">
    <name type="scientific">Eumeta variegata</name>
    <name type="common">Bagworm moth</name>
    <name type="synonym">Eumeta japonica</name>
    <dbReference type="NCBI Taxonomy" id="151549"/>
    <lineage>
        <taxon>Eukaryota</taxon>
        <taxon>Metazoa</taxon>
        <taxon>Ecdysozoa</taxon>
        <taxon>Arthropoda</taxon>
        <taxon>Hexapoda</taxon>
        <taxon>Insecta</taxon>
        <taxon>Pterygota</taxon>
        <taxon>Neoptera</taxon>
        <taxon>Endopterygota</taxon>
        <taxon>Lepidoptera</taxon>
        <taxon>Glossata</taxon>
        <taxon>Ditrysia</taxon>
        <taxon>Tineoidea</taxon>
        <taxon>Psychidae</taxon>
        <taxon>Oiketicinae</taxon>
        <taxon>Eumeta</taxon>
    </lineage>
</organism>
<proteinExistence type="predicted"/>
<dbReference type="EMBL" id="BGZK01000712">
    <property type="protein sequence ID" value="GBP57256.1"/>
    <property type="molecule type" value="Genomic_DNA"/>
</dbReference>
<gene>
    <name evidence="1" type="ORF">EVAR_44073_1</name>
</gene>
<evidence type="ECO:0000313" key="1">
    <source>
        <dbReference type="EMBL" id="GBP57256.1"/>
    </source>
</evidence>
<name>A0A4C1X0G9_EUMVA</name>
<keyword evidence="2" id="KW-1185">Reference proteome</keyword>
<reference evidence="1 2" key="1">
    <citation type="journal article" date="2019" name="Commun. Biol.">
        <title>The bagworm genome reveals a unique fibroin gene that provides high tensile strength.</title>
        <authorList>
            <person name="Kono N."/>
            <person name="Nakamura H."/>
            <person name="Ohtoshi R."/>
            <person name="Tomita M."/>
            <person name="Numata K."/>
            <person name="Arakawa K."/>
        </authorList>
    </citation>
    <scope>NUCLEOTIDE SEQUENCE [LARGE SCALE GENOMIC DNA]</scope>
</reference>
<comment type="caution">
    <text evidence="1">The sequence shown here is derived from an EMBL/GenBank/DDBJ whole genome shotgun (WGS) entry which is preliminary data.</text>
</comment>
<accession>A0A4C1X0G9</accession>
<protein>
    <submittedName>
        <fullName evidence="1">Uncharacterized protein</fullName>
    </submittedName>
</protein>
<sequence>MPRARRRRASLNRYACPHSFNFIKSSIRNINKVPLPGPSRRRAVLENFPKCSSRPTRSALRRIAALAISVMEAAAGTSRARCARSLQSALSALVAAESAGLRARVLLPAIDISATCSAGR</sequence>
<dbReference type="AlphaFoldDB" id="A0A4C1X0G9"/>
<dbReference type="Proteomes" id="UP000299102">
    <property type="component" value="Unassembled WGS sequence"/>
</dbReference>
<evidence type="ECO:0000313" key="2">
    <source>
        <dbReference type="Proteomes" id="UP000299102"/>
    </source>
</evidence>